<sequence length="106" mass="11955">MSLDCGRKPEYPEDTCSPVLKSSLWSSVLCLLVDLSIPSHITHLPIHPSPLHSHLQNKEIKTISNLLHTLQLANLSPCGYNHFSPWTIFCPDNMPSWNPLLNLEET</sequence>
<dbReference type="Proteomes" id="UP001482620">
    <property type="component" value="Unassembled WGS sequence"/>
</dbReference>
<evidence type="ECO:0000313" key="2">
    <source>
        <dbReference type="Proteomes" id="UP001482620"/>
    </source>
</evidence>
<organism evidence="1 2">
    <name type="scientific">Ilyodon furcidens</name>
    <name type="common">goldbreast splitfin</name>
    <dbReference type="NCBI Taxonomy" id="33524"/>
    <lineage>
        <taxon>Eukaryota</taxon>
        <taxon>Metazoa</taxon>
        <taxon>Chordata</taxon>
        <taxon>Craniata</taxon>
        <taxon>Vertebrata</taxon>
        <taxon>Euteleostomi</taxon>
        <taxon>Actinopterygii</taxon>
        <taxon>Neopterygii</taxon>
        <taxon>Teleostei</taxon>
        <taxon>Neoteleostei</taxon>
        <taxon>Acanthomorphata</taxon>
        <taxon>Ovalentaria</taxon>
        <taxon>Atherinomorphae</taxon>
        <taxon>Cyprinodontiformes</taxon>
        <taxon>Goodeidae</taxon>
        <taxon>Ilyodon</taxon>
    </lineage>
</organism>
<accession>A0ABV0U5C5</accession>
<reference evidence="1 2" key="1">
    <citation type="submission" date="2021-06" db="EMBL/GenBank/DDBJ databases">
        <authorList>
            <person name="Palmer J.M."/>
        </authorList>
    </citation>
    <scope>NUCLEOTIDE SEQUENCE [LARGE SCALE GENOMIC DNA]</scope>
    <source>
        <strain evidence="2">if_2019</strain>
        <tissue evidence="1">Muscle</tissue>
    </source>
</reference>
<comment type="caution">
    <text evidence="1">The sequence shown here is derived from an EMBL/GenBank/DDBJ whole genome shotgun (WGS) entry which is preliminary data.</text>
</comment>
<proteinExistence type="predicted"/>
<dbReference type="EMBL" id="JAHRIQ010058123">
    <property type="protein sequence ID" value="MEQ2239368.1"/>
    <property type="molecule type" value="Genomic_DNA"/>
</dbReference>
<protein>
    <submittedName>
        <fullName evidence="1">Uncharacterized protein</fullName>
    </submittedName>
</protein>
<evidence type="ECO:0000313" key="1">
    <source>
        <dbReference type="EMBL" id="MEQ2239368.1"/>
    </source>
</evidence>
<gene>
    <name evidence="1" type="ORF">ILYODFUR_003732</name>
</gene>
<keyword evidence="2" id="KW-1185">Reference proteome</keyword>
<name>A0ABV0U5C5_9TELE</name>